<dbReference type="EMBL" id="JADWDJ010000004">
    <property type="protein sequence ID" value="KAG5282223.1"/>
    <property type="molecule type" value="Genomic_DNA"/>
</dbReference>
<dbReference type="SMART" id="SM00406">
    <property type="entry name" value="IGv"/>
    <property type="match status" value="2"/>
</dbReference>
<dbReference type="PANTHER" id="PTHR44793">
    <property type="entry name" value="MATRIX REMODELING-ASSOCIATED PROTEIN 8"/>
    <property type="match status" value="1"/>
</dbReference>
<dbReference type="Gene3D" id="2.60.40.10">
    <property type="entry name" value="Immunoglobulins"/>
    <property type="match status" value="2"/>
</dbReference>
<dbReference type="InterPro" id="IPR007110">
    <property type="entry name" value="Ig-like_dom"/>
</dbReference>
<evidence type="ECO:0000259" key="4">
    <source>
        <dbReference type="PROSITE" id="PS50835"/>
    </source>
</evidence>
<organism evidence="5 6">
    <name type="scientific">Alosa alosa</name>
    <name type="common">allis shad</name>
    <dbReference type="NCBI Taxonomy" id="278164"/>
    <lineage>
        <taxon>Eukaryota</taxon>
        <taxon>Metazoa</taxon>
        <taxon>Chordata</taxon>
        <taxon>Craniata</taxon>
        <taxon>Vertebrata</taxon>
        <taxon>Euteleostomi</taxon>
        <taxon>Actinopterygii</taxon>
        <taxon>Neopterygii</taxon>
        <taxon>Teleostei</taxon>
        <taxon>Clupei</taxon>
        <taxon>Clupeiformes</taxon>
        <taxon>Clupeoidei</taxon>
        <taxon>Clupeidae</taxon>
        <taxon>Alosa</taxon>
    </lineage>
</organism>
<evidence type="ECO:0000313" key="6">
    <source>
        <dbReference type="Proteomes" id="UP000823561"/>
    </source>
</evidence>
<dbReference type="InterPro" id="IPR013106">
    <property type="entry name" value="Ig_V-set"/>
</dbReference>
<dbReference type="Pfam" id="PF07686">
    <property type="entry name" value="V-set"/>
    <property type="match status" value="2"/>
</dbReference>
<name>A0AAV6H4N4_9TELE</name>
<protein>
    <recommendedName>
        <fullName evidence="1">Matrix remodeling-associated protein 8</fullName>
    </recommendedName>
</protein>
<evidence type="ECO:0000256" key="1">
    <source>
        <dbReference type="ARBA" id="ARBA00018734"/>
    </source>
</evidence>
<dbReference type="GO" id="GO:0016020">
    <property type="term" value="C:membrane"/>
    <property type="evidence" value="ECO:0007669"/>
    <property type="project" value="InterPro"/>
</dbReference>
<dbReference type="AlphaFoldDB" id="A0AAV6H4N4"/>
<feature type="domain" description="Ig-like" evidence="4">
    <location>
        <begin position="23"/>
        <end position="148"/>
    </location>
</feature>
<dbReference type="InterPro" id="IPR042472">
    <property type="entry name" value="MXRA8"/>
</dbReference>
<dbReference type="SMART" id="SM00409">
    <property type="entry name" value="IG"/>
    <property type="match status" value="2"/>
</dbReference>
<keyword evidence="3" id="KW-0732">Signal</keyword>
<accession>A0AAV6H4N4</accession>
<feature type="transmembrane region" description="Helical" evidence="2">
    <location>
        <begin position="353"/>
        <end position="373"/>
    </location>
</feature>
<keyword evidence="2" id="KW-0472">Membrane</keyword>
<dbReference type="SUPFAM" id="SSF48726">
    <property type="entry name" value="Immunoglobulin"/>
    <property type="match status" value="2"/>
</dbReference>
<gene>
    <name evidence="5" type="ORF">AALO_G00053640</name>
</gene>
<reference evidence="5" key="1">
    <citation type="submission" date="2020-10" db="EMBL/GenBank/DDBJ databases">
        <title>Chromosome-scale genome assembly of the Allis shad, Alosa alosa.</title>
        <authorList>
            <person name="Margot Z."/>
            <person name="Christophe K."/>
            <person name="Cabau C."/>
            <person name="Louis A."/>
            <person name="Berthelot C."/>
            <person name="Parey E."/>
            <person name="Roest Crollius H."/>
            <person name="Montfort J."/>
            <person name="Robinson-Rechavi M."/>
            <person name="Bucao C."/>
            <person name="Bouchez O."/>
            <person name="Gislard M."/>
            <person name="Lluch J."/>
            <person name="Milhes M."/>
            <person name="Lampietro C."/>
            <person name="Lopez Roques C."/>
            <person name="Donnadieu C."/>
            <person name="Braasch I."/>
            <person name="Desvignes T."/>
            <person name="Postlethwait J."/>
            <person name="Bobe J."/>
            <person name="Guiguen Y."/>
        </authorList>
    </citation>
    <scope>NUCLEOTIDE SEQUENCE</scope>
    <source>
        <strain evidence="5">M-15738</strain>
        <tissue evidence="5">Blood</tissue>
    </source>
</reference>
<dbReference type="GO" id="GO:0007155">
    <property type="term" value="P:cell adhesion"/>
    <property type="evidence" value="ECO:0007669"/>
    <property type="project" value="InterPro"/>
</dbReference>
<evidence type="ECO:0000313" key="5">
    <source>
        <dbReference type="EMBL" id="KAG5282223.1"/>
    </source>
</evidence>
<dbReference type="GO" id="GO:0030154">
    <property type="term" value="P:cell differentiation"/>
    <property type="evidence" value="ECO:0007669"/>
    <property type="project" value="TreeGrafter"/>
</dbReference>
<feature type="chain" id="PRO_5043686393" description="Matrix remodeling-associated protein 8" evidence="3">
    <location>
        <begin position="19"/>
        <end position="448"/>
    </location>
</feature>
<keyword evidence="2" id="KW-0812">Transmembrane</keyword>
<dbReference type="InterPro" id="IPR036179">
    <property type="entry name" value="Ig-like_dom_sf"/>
</dbReference>
<proteinExistence type="predicted"/>
<keyword evidence="2" id="KW-1133">Transmembrane helix</keyword>
<evidence type="ECO:0000256" key="2">
    <source>
        <dbReference type="SAM" id="Phobius"/>
    </source>
</evidence>
<dbReference type="PROSITE" id="PS50835">
    <property type="entry name" value="IG_LIKE"/>
    <property type="match status" value="1"/>
</dbReference>
<keyword evidence="6" id="KW-1185">Reference proteome</keyword>
<dbReference type="GO" id="GO:0009986">
    <property type="term" value="C:cell surface"/>
    <property type="evidence" value="ECO:0007669"/>
    <property type="project" value="TreeGrafter"/>
</dbReference>
<sequence length="448" mass="51972">MFFLLMFIACLWLQCVLAQTRTQSMVVEARNITLPAGSNALLPCHNQRIVWRQDRLRDRQRVVHWDVYRSRPHEGVERVLDLFPGGSERLYSNYNKGRINISPDAFIDGNFSLIIQNIGANDRGLYTCNLHHHYCNIHQALQMQLNITKSAHKERRFWDGEKSVFVVLAGSTVVLPCMNRRPLWTEGSQEDQQQVVHWDWQPPGVRPDGAERLVDLYASGEERKYGPHFLREKMNITADAFSRGDFSLRISDLQPTEKGLYVCHLHHHYCGLHERRIFRLIVGAPLLQQPVPTRPRELPPTEVPANNEPTKKLTVVELPFLENNEDPNTNMVETARVFNVIVPEPRSHFLNQLGYVLAIFLLLTLIVAAVILLTRSRRKRELEYDVCRSERGQPRTAIEMEPTGLKNCNQDDLRDYKNNIMKEQAEMSYASTSRVIDLNKEMEKRSWK</sequence>
<evidence type="ECO:0000256" key="3">
    <source>
        <dbReference type="SAM" id="SignalP"/>
    </source>
</evidence>
<dbReference type="Proteomes" id="UP000823561">
    <property type="component" value="Chromosome 4"/>
</dbReference>
<dbReference type="InterPro" id="IPR013783">
    <property type="entry name" value="Ig-like_fold"/>
</dbReference>
<dbReference type="InterPro" id="IPR003599">
    <property type="entry name" value="Ig_sub"/>
</dbReference>
<comment type="caution">
    <text evidence="5">The sequence shown here is derived from an EMBL/GenBank/DDBJ whole genome shotgun (WGS) entry which is preliminary data.</text>
</comment>
<dbReference type="PANTHER" id="PTHR44793:SF2">
    <property type="entry name" value="MATRIX REMODELING-ASSOCIATED PROTEIN 8"/>
    <property type="match status" value="1"/>
</dbReference>
<feature type="signal peptide" evidence="3">
    <location>
        <begin position="1"/>
        <end position="18"/>
    </location>
</feature>